<feature type="transmembrane region" description="Helical" evidence="7">
    <location>
        <begin position="149"/>
        <end position="166"/>
    </location>
</feature>
<feature type="region of interest" description="Disordered" evidence="6">
    <location>
        <begin position="291"/>
        <end position="312"/>
    </location>
</feature>
<dbReference type="SUPFAM" id="SSF103481">
    <property type="entry name" value="Multidrug resistance efflux transporter EmrE"/>
    <property type="match status" value="2"/>
</dbReference>
<protein>
    <recommendedName>
        <fullName evidence="8">EamA domain-containing protein</fullName>
    </recommendedName>
</protein>
<dbReference type="GO" id="GO:0016020">
    <property type="term" value="C:membrane"/>
    <property type="evidence" value="ECO:0007669"/>
    <property type="project" value="UniProtKB-SubCell"/>
</dbReference>
<keyword evidence="5 7" id="KW-0472">Membrane</keyword>
<feature type="transmembrane region" description="Helical" evidence="7">
    <location>
        <begin position="95"/>
        <end position="114"/>
    </location>
</feature>
<evidence type="ECO:0000256" key="6">
    <source>
        <dbReference type="SAM" id="MobiDB-lite"/>
    </source>
</evidence>
<gene>
    <name evidence="9" type="ORF">GCM10011322_11970</name>
</gene>
<dbReference type="InterPro" id="IPR037185">
    <property type="entry name" value="EmrE-like"/>
</dbReference>
<evidence type="ECO:0000256" key="7">
    <source>
        <dbReference type="SAM" id="Phobius"/>
    </source>
</evidence>
<comment type="subcellular location">
    <subcellularLocation>
        <location evidence="1">Membrane</location>
        <topology evidence="1">Multi-pass membrane protein</topology>
    </subcellularLocation>
</comment>
<feature type="domain" description="EamA" evidence="8">
    <location>
        <begin position="9"/>
        <end position="136"/>
    </location>
</feature>
<dbReference type="PANTHER" id="PTHR32322">
    <property type="entry name" value="INNER MEMBRANE TRANSPORTER"/>
    <property type="match status" value="1"/>
</dbReference>
<dbReference type="Proteomes" id="UP000600449">
    <property type="component" value="Unassembled WGS sequence"/>
</dbReference>
<feature type="domain" description="EamA" evidence="8">
    <location>
        <begin position="149"/>
        <end position="282"/>
    </location>
</feature>
<feature type="transmembrane region" description="Helical" evidence="7">
    <location>
        <begin position="34"/>
        <end position="51"/>
    </location>
</feature>
<feature type="transmembrane region" description="Helical" evidence="7">
    <location>
        <begin position="121"/>
        <end position="137"/>
    </location>
</feature>
<dbReference type="EMBL" id="BMMF01000003">
    <property type="protein sequence ID" value="GGK27092.1"/>
    <property type="molecule type" value="Genomic_DNA"/>
</dbReference>
<dbReference type="InterPro" id="IPR050638">
    <property type="entry name" value="AA-Vitamin_Transporters"/>
</dbReference>
<reference evidence="9 10" key="1">
    <citation type="journal article" date="2014" name="Int. J. Syst. Evol. Microbiol.">
        <title>Complete genome sequence of Corynebacterium casei LMG S-19264T (=DSM 44701T), isolated from a smear-ripened cheese.</title>
        <authorList>
            <consortium name="US DOE Joint Genome Institute (JGI-PGF)"/>
            <person name="Walter F."/>
            <person name="Albersmeier A."/>
            <person name="Kalinowski J."/>
            <person name="Ruckert C."/>
        </authorList>
    </citation>
    <scope>NUCLEOTIDE SEQUENCE [LARGE SCALE GENOMIC DNA]</scope>
    <source>
        <strain evidence="9 10">CGMCC 1.9161</strain>
    </source>
</reference>
<evidence type="ECO:0000256" key="3">
    <source>
        <dbReference type="ARBA" id="ARBA00022692"/>
    </source>
</evidence>
<organism evidence="9 10">
    <name type="scientific">Salinarimonas ramus</name>
    <dbReference type="NCBI Taxonomy" id="690164"/>
    <lineage>
        <taxon>Bacteria</taxon>
        <taxon>Pseudomonadati</taxon>
        <taxon>Pseudomonadota</taxon>
        <taxon>Alphaproteobacteria</taxon>
        <taxon>Hyphomicrobiales</taxon>
        <taxon>Salinarimonadaceae</taxon>
        <taxon>Salinarimonas</taxon>
    </lineage>
</organism>
<comment type="similarity">
    <text evidence="2">Belongs to the EamA transporter family.</text>
</comment>
<dbReference type="AlphaFoldDB" id="A0A917Q618"/>
<keyword evidence="4 7" id="KW-1133">Transmembrane helix</keyword>
<dbReference type="Pfam" id="PF00892">
    <property type="entry name" value="EamA"/>
    <property type="match status" value="2"/>
</dbReference>
<evidence type="ECO:0000256" key="5">
    <source>
        <dbReference type="ARBA" id="ARBA00023136"/>
    </source>
</evidence>
<sequence>MQASSLPMIFIVLWSSGYIGGAIGILYAEPFTMTFLRFALAGLIMLGFALATRTPMPSNLSQLGHMAVVGFFMQALQFGGLYAGMKAGVPAGQSALIVGLMPVVVGLLAGPLLGERVGWRQWIGLALGLLGVVFVLYEKVGVGMAALGGYAYTLAALFGITAGTLYQKKFCGGFDLRTTGFVQMTIGAVVMLGAAWFTESMVIDWTPTFIASVVWLAVMNSIGALMLLYLMIRCGEATKVASLFFLIPPVTQIMASAMLGEIPTPLAMVGFGLASLGVWLANRPMPKAAAPKVAMPTPEPDMTPAVAPRPVA</sequence>
<evidence type="ECO:0000259" key="8">
    <source>
        <dbReference type="Pfam" id="PF00892"/>
    </source>
</evidence>
<evidence type="ECO:0000256" key="1">
    <source>
        <dbReference type="ARBA" id="ARBA00004141"/>
    </source>
</evidence>
<dbReference type="InterPro" id="IPR000620">
    <property type="entry name" value="EamA_dom"/>
</dbReference>
<keyword evidence="3 7" id="KW-0812">Transmembrane</keyword>
<dbReference type="PANTHER" id="PTHR32322:SF2">
    <property type="entry name" value="EAMA DOMAIN-CONTAINING PROTEIN"/>
    <property type="match status" value="1"/>
</dbReference>
<feature type="transmembrane region" description="Helical" evidence="7">
    <location>
        <begin position="209"/>
        <end position="228"/>
    </location>
</feature>
<feature type="transmembrane region" description="Helical" evidence="7">
    <location>
        <begin position="7"/>
        <end position="28"/>
    </location>
</feature>
<evidence type="ECO:0000313" key="10">
    <source>
        <dbReference type="Proteomes" id="UP000600449"/>
    </source>
</evidence>
<evidence type="ECO:0000313" key="9">
    <source>
        <dbReference type="EMBL" id="GGK27092.1"/>
    </source>
</evidence>
<proteinExistence type="inferred from homology"/>
<feature type="transmembrane region" description="Helical" evidence="7">
    <location>
        <begin position="265"/>
        <end position="282"/>
    </location>
</feature>
<evidence type="ECO:0000256" key="4">
    <source>
        <dbReference type="ARBA" id="ARBA00022989"/>
    </source>
</evidence>
<name>A0A917Q618_9HYPH</name>
<accession>A0A917Q618</accession>
<keyword evidence="10" id="KW-1185">Reference proteome</keyword>
<feature type="transmembrane region" description="Helical" evidence="7">
    <location>
        <begin position="63"/>
        <end position="83"/>
    </location>
</feature>
<comment type="caution">
    <text evidence="9">The sequence shown here is derived from an EMBL/GenBank/DDBJ whole genome shotgun (WGS) entry which is preliminary data.</text>
</comment>
<feature type="transmembrane region" description="Helical" evidence="7">
    <location>
        <begin position="178"/>
        <end position="197"/>
    </location>
</feature>
<evidence type="ECO:0000256" key="2">
    <source>
        <dbReference type="ARBA" id="ARBA00007362"/>
    </source>
</evidence>